<dbReference type="PRINTS" id="PR01573">
    <property type="entry name" value="SUPERTUBBY"/>
</dbReference>
<evidence type="ECO:0000313" key="4">
    <source>
        <dbReference type="EMBL" id="KAF0738888.1"/>
    </source>
</evidence>
<dbReference type="EMBL" id="VJMJ01000070">
    <property type="protein sequence ID" value="KAF0738888.1"/>
    <property type="molecule type" value="Genomic_DNA"/>
</dbReference>
<dbReference type="InterPro" id="IPR000007">
    <property type="entry name" value="Tubby_C"/>
</dbReference>
<dbReference type="VEuPathDB" id="FungiDB:AeMF1_003243"/>
<dbReference type="SUPFAM" id="SSF54518">
    <property type="entry name" value="Tubby C-terminal domain-like"/>
    <property type="match status" value="1"/>
</dbReference>
<feature type="compositionally biased region" description="Basic and acidic residues" evidence="2">
    <location>
        <begin position="115"/>
        <end position="132"/>
    </location>
</feature>
<feature type="compositionally biased region" description="Acidic residues" evidence="2">
    <location>
        <begin position="60"/>
        <end position="71"/>
    </location>
</feature>
<keyword evidence="5" id="KW-1185">Reference proteome</keyword>
<dbReference type="AlphaFoldDB" id="A0A6G0XFA1"/>
<feature type="domain" description="Tubby C-terminal" evidence="3">
    <location>
        <begin position="163"/>
        <end position="393"/>
    </location>
</feature>
<comment type="similarity">
    <text evidence="1">Belongs to the TUB family.</text>
</comment>
<evidence type="ECO:0000259" key="3">
    <source>
        <dbReference type="Pfam" id="PF01167"/>
    </source>
</evidence>
<proteinExistence type="inferred from homology"/>
<accession>A0A6G0XFA1</accession>
<sequence length="394" mass="44147">MASRAAPPSNARQSNQKSAAFKEKTAERSRPHAMKPAWEVTPSTYHDDENQVTPFSVEQVIDEDDHFEDEVDTKHSSPSDDSDSENEDDPKNVSVACSEWLSAAAKAASDDDDEDKAKASKEEPNECHQRFEDDAKELTKRIEMKKSGGNQSADHEFSPLRAQPGTALIEGSIVRCNNGTNRLAPQYQFFIKNKLVLLAQKQLNNRTSNYHIFDMSRGAFTGQRLTKKSGNYVGKLRSSFSKQENVMVSAQAARSELGAVLFDSKISNSKPRKLKVVCPRLSSDHETIPHAASKKQDTFSALIEQLKTEKHPTDRIFVFESKEPEYEKGCYRLNFNGRVSIPSVKNFQLVATGHSARGIVLQFGKVSDKLFHLDFKHPITPFQAFAIALSQFNY</sequence>
<dbReference type="InterPro" id="IPR025659">
    <property type="entry name" value="Tubby-like_C"/>
</dbReference>
<dbReference type="Pfam" id="PF01167">
    <property type="entry name" value="Tub"/>
    <property type="match status" value="1"/>
</dbReference>
<dbReference type="Gene3D" id="3.20.90.10">
    <property type="entry name" value="Tubby Protein, Chain A"/>
    <property type="match status" value="1"/>
</dbReference>
<reference evidence="4 5" key="1">
    <citation type="submission" date="2019-07" db="EMBL/GenBank/DDBJ databases">
        <title>Genomics analysis of Aphanomyces spp. identifies a new class of oomycete effector associated with host adaptation.</title>
        <authorList>
            <person name="Gaulin E."/>
        </authorList>
    </citation>
    <scope>NUCLEOTIDE SEQUENCE [LARGE SCALE GENOMIC DNA]</scope>
    <source>
        <strain evidence="4 5">ATCC 201684</strain>
    </source>
</reference>
<gene>
    <name evidence="4" type="ORF">Ae201684_005497</name>
</gene>
<evidence type="ECO:0000256" key="2">
    <source>
        <dbReference type="SAM" id="MobiDB-lite"/>
    </source>
</evidence>
<name>A0A6G0XFA1_9STRA</name>
<evidence type="ECO:0000256" key="1">
    <source>
        <dbReference type="ARBA" id="ARBA00007129"/>
    </source>
</evidence>
<dbReference type="Proteomes" id="UP000481153">
    <property type="component" value="Unassembled WGS sequence"/>
</dbReference>
<dbReference type="PANTHER" id="PTHR16517:SF7">
    <property type="entry name" value="PROTEIN KING TUBBY"/>
    <property type="match status" value="1"/>
</dbReference>
<protein>
    <recommendedName>
        <fullName evidence="3">Tubby C-terminal domain-containing protein</fullName>
    </recommendedName>
</protein>
<organism evidence="4 5">
    <name type="scientific">Aphanomyces euteiches</name>
    <dbReference type="NCBI Taxonomy" id="100861"/>
    <lineage>
        <taxon>Eukaryota</taxon>
        <taxon>Sar</taxon>
        <taxon>Stramenopiles</taxon>
        <taxon>Oomycota</taxon>
        <taxon>Saprolegniomycetes</taxon>
        <taxon>Saprolegniales</taxon>
        <taxon>Verrucalvaceae</taxon>
        <taxon>Aphanomyces</taxon>
    </lineage>
</organism>
<feature type="compositionally biased region" description="Basic and acidic residues" evidence="2">
    <location>
        <begin position="20"/>
        <end position="30"/>
    </location>
</feature>
<dbReference type="PANTHER" id="PTHR16517">
    <property type="entry name" value="TUBBY-RELATED"/>
    <property type="match status" value="1"/>
</dbReference>
<feature type="region of interest" description="Disordered" evidence="2">
    <location>
        <begin position="1"/>
        <end position="132"/>
    </location>
</feature>
<evidence type="ECO:0000313" key="5">
    <source>
        <dbReference type="Proteomes" id="UP000481153"/>
    </source>
</evidence>
<comment type="caution">
    <text evidence="4">The sequence shown here is derived from an EMBL/GenBank/DDBJ whole genome shotgun (WGS) entry which is preliminary data.</text>
</comment>